<dbReference type="AlphaFoldDB" id="A0A482T7L4"/>
<dbReference type="EMBL" id="RZHH01000003">
    <property type="protein sequence ID" value="RYJ08615.1"/>
    <property type="molecule type" value="Genomic_DNA"/>
</dbReference>
<dbReference type="InterPro" id="IPR029062">
    <property type="entry name" value="Class_I_gatase-like"/>
</dbReference>
<gene>
    <name evidence="3" type="ORF">ELS19_19185</name>
</gene>
<sequence length="350" mass="37703">MADRIGQYARIAVVGLAVIVVLSLGIGAATSSASFSAYNSAWNGAADVQPVASETGATFSVATELETAYREPNSTVSIILSPDQAYTRAEAQRVREFVEQGGTVVVADDFGPHTNPLLSALDSDVRIDGRLLRDEQQYATTPNFSEATTTPNATFLNTDQTLTLNHGSALRANGTTVLARSSEFSYVDSNRNYQLDDSEALGSRPIATQESVGDGTIVVVSDPSMFINAMLEREGNRAFVTGLLESHDRVVADYSHTEQIPPLAGFVLWLQRTPIAQVGFGAIALILVGVIVFRPRQLVGVFDRKTESTPVDADALRAYLASQHPDWDETELGRVMTGVMPEETNLSEDD</sequence>
<keyword evidence="1" id="KW-1133">Transmembrane helix</keyword>
<evidence type="ECO:0000256" key="1">
    <source>
        <dbReference type="SAM" id="Phobius"/>
    </source>
</evidence>
<evidence type="ECO:0000313" key="3">
    <source>
        <dbReference type="EMBL" id="RYJ08615.1"/>
    </source>
</evidence>
<dbReference type="Pfam" id="PF14258">
    <property type="entry name" value="DUF4350"/>
    <property type="match status" value="1"/>
</dbReference>
<feature type="domain" description="DUF4350" evidence="2">
    <location>
        <begin position="37"/>
        <end position="244"/>
    </location>
</feature>
<dbReference type="Gene3D" id="3.40.50.880">
    <property type="match status" value="1"/>
</dbReference>
<accession>A0A482T7L4</accession>
<name>A0A482T7L4_9EURY</name>
<keyword evidence="1" id="KW-0472">Membrane</keyword>
<evidence type="ECO:0000313" key="4">
    <source>
        <dbReference type="Proteomes" id="UP000294028"/>
    </source>
</evidence>
<evidence type="ECO:0000259" key="2">
    <source>
        <dbReference type="Pfam" id="PF14258"/>
    </source>
</evidence>
<proteinExistence type="predicted"/>
<organism evidence="3 4">
    <name type="scientific">Halogeometricum borinquense</name>
    <dbReference type="NCBI Taxonomy" id="60847"/>
    <lineage>
        <taxon>Archaea</taxon>
        <taxon>Methanobacteriati</taxon>
        <taxon>Methanobacteriota</taxon>
        <taxon>Stenosarchaea group</taxon>
        <taxon>Halobacteria</taxon>
        <taxon>Halobacteriales</taxon>
        <taxon>Haloferacaceae</taxon>
        <taxon>Halogeometricum</taxon>
    </lineage>
</organism>
<keyword evidence="1" id="KW-0812">Transmembrane</keyword>
<dbReference type="Proteomes" id="UP000294028">
    <property type="component" value="Unassembled WGS sequence"/>
</dbReference>
<dbReference type="RefSeq" id="WP_129786546.1">
    <property type="nucleotide sequence ID" value="NZ_RZHH01000003.1"/>
</dbReference>
<dbReference type="InterPro" id="IPR025646">
    <property type="entry name" value="DUF4350"/>
</dbReference>
<feature type="transmembrane region" description="Helical" evidence="1">
    <location>
        <begin position="275"/>
        <end position="293"/>
    </location>
</feature>
<comment type="caution">
    <text evidence="3">The sequence shown here is derived from an EMBL/GenBank/DDBJ whole genome shotgun (WGS) entry which is preliminary data.</text>
</comment>
<reference evidence="3 4" key="1">
    <citation type="submission" date="2018-12" db="EMBL/GenBank/DDBJ databases">
        <title>Genome analysis provides insights into bioremediation potentialities of Halogeometricum borinquense strain N11.</title>
        <authorList>
            <person name="Najjari A."/>
            <person name="Youssef N."/>
            <person name="Fhoula I."/>
            <person name="Ben Dhia O."/>
            <person name="Mahjoubi M."/>
            <person name="Ouzari H.I."/>
            <person name="Cherif A."/>
        </authorList>
    </citation>
    <scope>NUCLEOTIDE SEQUENCE [LARGE SCALE GENOMIC DNA]</scope>
    <source>
        <strain evidence="3 4">N11</strain>
    </source>
</reference>
<protein>
    <submittedName>
        <fullName evidence="3">DUF4350 domain-containing protein</fullName>
    </submittedName>
</protein>